<dbReference type="GO" id="GO:0005886">
    <property type="term" value="C:plasma membrane"/>
    <property type="evidence" value="ECO:0007669"/>
    <property type="project" value="UniProtKB-ARBA"/>
</dbReference>
<evidence type="ECO:0000256" key="2">
    <source>
        <dbReference type="SAM" id="MobiDB-lite"/>
    </source>
</evidence>
<dbReference type="Pfam" id="PF00566">
    <property type="entry name" value="RabGAP-TBC"/>
    <property type="match status" value="1"/>
</dbReference>
<feature type="compositionally biased region" description="Basic and acidic residues" evidence="2">
    <location>
        <begin position="1430"/>
        <end position="1454"/>
    </location>
</feature>
<feature type="compositionally biased region" description="Polar residues" evidence="2">
    <location>
        <begin position="542"/>
        <end position="553"/>
    </location>
</feature>
<evidence type="ECO:0000256" key="1">
    <source>
        <dbReference type="ARBA" id="ARBA00022468"/>
    </source>
</evidence>
<feature type="compositionally biased region" description="Basic and acidic residues" evidence="2">
    <location>
        <begin position="642"/>
        <end position="664"/>
    </location>
</feature>
<dbReference type="KEGG" id="char:116217984"/>
<dbReference type="InterPro" id="IPR035969">
    <property type="entry name" value="Rab-GAP_TBC_sf"/>
</dbReference>
<dbReference type="GeneTree" id="ENSGT00940000161287"/>
<feature type="compositionally biased region" description="Basic and acidic residues" evidence="2">
    <location>
        <begin position="761"/>
        <end position="778"/>
    </location>
</feature>
<accession>A0A6P8ESQ7</accession>
<feature type="region of interest" description="Disordered" evidence="2">
    <location>
        <begin position="1"/>
        <end position="41"/>
    </location>
</feature>
<feature type="compositionally biased region" description="Low complexity" evidence="2">
    <location>
        <begin position="1076"/>
        <end position="1096"/>
    </location>
</feature>
<dbReference type="PROSITE" id="PS50086">
    <property type="entry name" value="TBC_RABGAP"/>
    <property type="match status" value="1"/>
</dbReference>
<feature type="compositionally biased region" description="Pro residues" evidence="2">
    <location>
        <begin position="1319"/>
        <end position="1339"/>
    </location>
</feature>
<evidence type="ECO:0000313" key="5">
    <source>
        <dbReference type="RefSeq" id="XP_031413872.2"/>
    </source>
</evidence>
<feature type="compositionally biased region" description="Polar residues" evidence="2">
    <location>
        <begin position="851"/>
        <end position="863"/>
    </location>
</feature>
<organism evidence="4 5">
    <name type="scientific">Clupea harengus</name>
    <name type="common">Atlantic herring</name>
    <dbReference type="NCBI Taxonomy" id="7950"/>
    <lineage>
        <taxon>Eukaryota</taxon>
        <taxon>Metazoa</taxon>
        <taxon>Chordata</taxon>
        <taxon>Craniata</taxon>
        <taxon>Vertebrata</taxon>
        <taxon>Euteleostomi</taxon>
        <taxon>Actinopterygii</taxon>
        <taxon>Neopterygii</taxon>
        <taxon>Teleostei</taxon>
        <taxon>Clupei</taxon>
        <taxon>Clupeiformes</taxon>
        <taxon>Clupeoidei</taxon>
        <taxon>Clupeidae</taxon>
        <taxon>Clupea</taxon>
    </lineage>
</organism>
<dbReference type="Proteomes" id="UP000515152">
    <property type="component" value="Chromosome 20"/>
</dbReference>
<feature type="compositionally biased region" description="Polar residues" evidence="2">
    <location>
        <begin position="1279"/>
        <end position="1296"/>
    </location>
</feature>
<keyword evidence="1" id="KW-0343">GTPase activation</keyword>
<dbReference type="AlphaFoldDB" id="A0A6P8ESQ7"/>
<feature type="compositionally biased region" description="Basic and acidic residues" evidence="2">
    <location>
        <begin position="516"/>
        <end position="541"/>
    </location>
</feature>
<keyword evidence="4" id="KW-1185">Reference proteome</keyword>
<feature type="compositionally biased region" description="Basic and acidic residues" evidence="2">
    <location>
        <begin position="693"/>
        <end position="714"/>
    </location>
</feature>
<dbReference type="OrthoDB" id="159449at2759"/>
<dbReference type="RefSeq" id="XP_031413872.2">
    <property type="nucleotide sequence ID" value="XM_031558012.2"/>
</dbReference>
<dbReference type="FunFam" id="1.10.8.270:FF:000007">
    <property type="entry name" value="TBC1 domain family member 10A"/>
    <property type="match status" value="1"/>
</dbReference>
<dbReference type="FunFam" id="1.10.472.80:FF:000008">
    <property type="entry name" value="TBC1 domain family member 10A"/>
    <property type="match status" value="1"/>
</dbReference>
<evidence type="ECO:0000313" key="4">
    <source>
        <dbReference type="Proteomes" id="UP000515152"/>
    </source>
</evidence>
<name>A0A6P8ESQ7_CLUHA</name>
<protein>
    <submittedName>
        <fullName evidence="5 6">Neurofilament heavy polypeptide-like</fullName>
    </submittedName>
</protein>
<feature type="compositionally biased region" description="Basic and acidic residues" evidence="2">
    <location>
        <begin position="870"/>
        <end position="883"/>
    </location>
</feature>
<dbReference type="PANTHER" id="PTHR47219:SF4">
    <property type="entry name" value="TBC1 DOMAIN FAMILY MEMBER 10A"/>
    <property type="match status" value="1"/>
</dbReference>
<dbReference type="SUPFAM" id="SSF47923">
    <property type="entry name" value="Ypt/Rab-GAP domain of gyp1p"/>
    <property type="match status" value="2"/>
</dbReference>
<sequence>MEVQQDSTGDKADLEPSGTATETDRHGFILGKGINSGDEPSPALVRHREMKWLSIISQWDDVSQRRSSKVKGQCQKGIPASLRAKCWPLLCGAMERMRLNQALYQTLDESPALQNWVEVIEKDTDRQFPFHEMFLSKDGHGQRELFGVLKAYTQFRPDEGYCQAQGPVAAVLLMNMPTEEAFWCLVQISELYLPGYYSPLLEGVLFDAAMLPWVLKRACPAAHRHLQRQGVEPLMFATDWLMCLYTRHLPFNTLLRVWDLFFCYGVRVLFQVAVVLVRRALGRGDQREECDGQMETLERLRGVKEHLLPEHADAFIQEVCSVSISEKDLQRRTERELENWRKERPDSTFDPRVRCHGYLMAWERVKETEEKKERRAKEKGNLTLAPLRSLSSLSSLSPSLLRKWKKRGSKVVEEDCEGGAGELRHLRGGGGGGGGDKQEKENRRSSNGSSGSTDGPQRAGPGRGVEEAGIITPNPCPSKEGSRFRTPSDGSMPGVGSEQAQTHTHIEGSEQAQTHTHIEERRKPPDRTVPKERTSESDGHTQKGSQEKTQTQSSHEEGGGLHQKGSPEEESQTVKHGQEEETQAKTDKQHWEIQTEKAKLDNEIQTEKAKLDNEIQTLKHKQEKEIPILKDKLEEETQTVKMKEDEEMQTVKDKQKEGMKAAEDRPDEEMQTVKNDQEEDTRIVTEEDGMQTLKDKQEKMQSQMDKDETRHSPDVQEVQLSTGQEEWEGQTEQGQEEEKAQTSQGESEEVGQTEMKLVTVTRKEVSNKDDLHTDRGEQEDGVQACSRPEEEGQPDGEDVEKKSEDDKEETDVSSLGQDMRPQDSASSSCTPPQAFLNFDLMPPPPQRSLDTECSSPTENSQTDVGPLVQGDDHHSPLKERHSDALTATKQTIQDQERPRETEVMTEDTDAMEGHSKSTDQETREHMGEIESRKNLQEEASVNTPTTTAQEICSSFPSRPQLTTDPKESPQPVTDSRGEPRVTSPAVTDNRGEPSVTSPVVTDNRGEPRVTSPAVTDNRGEPRVTSPAVPDNRGEPRVTSPAVTDNRSEPRVTSPAVTDNRGEPRVTSPAVTAALKTPQARSTSTTQRTQTDTSSPPHDLQIHPHNRLGSEQHTLSQTEDTPHAVETEDHHTDAVTSRGEMEDRPEGEICETQEAEETLSDPVRLSENSSNQTDLNVLRHESNTEKTEKMFADEKEEHAEPKEEISRSLNSDKKSEIERDSVESLSGTEGAHIASLLEPVIEEPKDSVESLNGTEGAHIASLLEPVREEPKAAEAPPPTSGQVRVQRYSSARSSYPTVLSEDIFRDPRDIPLQDNTPHQPQGPTPTDEPPATPTPTPNPNHSPASHSRSSSLSQGSTQDPKQASSPSRAQTLNTADMGKQTESPKRMGLFQRLRGTPKMAIPKILIQDFSEDAEEEKLSSKERRKRRRERERKEKEEEKLRKKREKEMEKEEGRERKKPQTRGKSFPAAEQHIQEQRQHA</sequence>
<dbReference type="FunFam" id="1.10.10.750:FF:000001">
    <property type="entry name" value="TBC1 domain family member 10A"/>
    <property type="match status" value="1"/>
</dbReference>
<dbReference type="GO" id="GO:0005096">
    <property type="term" value="F:GTPase activator activity"/>
    <property type="evidence" value="ECO:0007669"/>
    <property type="project" value="UniProtKB-KW"/>
</dbReference>
<dbReference type="Gene3D" id="1.10.10.750">
    <property type="entry name" value="Ypt/Rab-GAP domain of gyp1p, domain 1"/>
    <property type="match status" value="1"/>
</dbReference>
<feature type="compositionally biased region" description="Basic and acidic residues" evidence="2">
    <location>
        <begin position="1176"/>
        <end position="1221"/>
    </location>
</feature>
<dbReference type="GeneID" id="116217984"/>
<dbReference type="PANTHER" id="PTHR47219">
    <property type="entry name" value="RAB GTPASE-ACTIVATING PROTEIN 1-LIKE"/>
    <property type="match status" value="1"/>
</dbReference>
<dbReference type="InterPro" id="IPR050302">
    <property type="entry name" value="Rab_GAP_TBC_domain"/>
</dbReference>
<feature type="compositionally biased region" description="Low complexity" evidence="2">
    <location>
        <begin position="1340"/>
        <end position="1359"/>
    </location>
</feature>
<feature type="compositionally biased region" description="Polar residues" evidence="2">
    <location>
        <begin position="1165"/>
        <end position="1174"/>
    </location>
</feature>
<evidence type="ECO:0000259" key="3">
    <source>
        <dbReference type="PROSITE" id="PS50086"/>
    </source>
</evidence>
<feature type="compositionally biased region" description="Basic and acidic residues" evidence="2">
    <location>
        <begin position="572"/>
        <end position="605"/>
    </location>
</feature>
<feature type="region of interest" description="Disordered" evidence="2">
    <location>
        <begin position="412"/>
        <end position="605"/>
    </location>
</feature>
<reference evidence="5 6" key="1">
    <citation type="submission" date="2025-04" db="UniProtKB">
        <authorList>
            <consortium name="RefSeq"/>
        </authorList>
    </citation>
    <scope>IDENTIFICATION</scope>
</reference>
<feature type="compositionally biased region" description="Basic and acidic residues" evidence="2">
    <location>
        <begin position="1301"/>
        <end position="1310"/>
    </location>
</feature>
<dbReference type="GO" id="GO:0031267">
    <property type="term" value="F:small GTPase binding"/>
    <property type="evidence" value="ECO:0007669"/>
    <property type="project" value="TreeGrafter"/>
</dbReference>
<feature type="compositionally biased region" description="Basic and acidic residues" evidence="2">
    <location>
        <begin position="1119"/>
        <end position="1146"/>
    </location>
</feature>
<feature type="region of interest" description="Disordered" evidence="2">
    <location>
        <begin position="642"/>
        <end position="1479"/>
    </location>
</feature>
<feature type="compositionally biased region" description="Polar residues" evidence="2">
    <location>
        <begin position="1360"/>
        <end position="1373"/>
    </location>
</feature>
<dbReference type="SMART" id="SM00164">
    <property type="entry name" value="TBC"/>
    <property type="match status" value="1"/>
</dbReference>
<dbReference type="InterPro" id="IPR000195">
    <property type="entry name" value="Rab-GAP-TBC_dom"/>
</dbReference>
<dbReference type="RefSeq" id="XP_042558667.1">
    <property type="nucleotide sequence ID" value="XM_042702733.1"/>
</dbReference>
<feature type="compositionally biased region" description="Basic and acidic residues" evidence="2">
    <location>
        <begin position="911"/>
        <end position="936"/>
    </location>
</feature>
<feature type="compositionally biased region" description="Acidic residues" evidence="2">
    <location>
        <begin position="1147"/>
        <end position="1158"/>
    </location>
</feature>
<gene>
    <name evidence="5 6" type="primary">LOC116217984</name>
</gene>
<feature type="domain" description="Rab-GAP TBC" evidence="3">
    <location>
        <begin position="77"/>
        <end position="265"/>
    </location>
</feature>
<feature type="compositionally biased region" description="Polar residues" evidence="2">
    <location>
        <begin position="1108"/>
        <end position="1118"/>
    </location>
</feature>
<dbReference type="Gene3D" id="1.10.8.270">
    <property type="entry name" value="putative rabgap domain of human tbc1 domain family member 14 like domains"/>
    <property type="match status" value="1"/>
</dbReference>
<dbReference type="Gene3D" id="1.10.472.80">
    <property type="entry name" value="Ypt/Rab-GAP domain of gyp1p, domain 3"/>
    <property type="match status" value="1"/>
</dbReference>
<proteinExistence type="predicted"/>
<evidence type="ECO:0000313" key="6">
    <source>
        <dbReference type="RefSeq" id="XP_042558667.1"/>
    </source>
</evidence>
<feature type="compositionally biased region" description="Polar residues" evidence="2">
    <location>
        <begin position="937"/>
        <end position="963"/>
    </location>
</feature>